<evidence type="ECO:0000256" key="1">
    <source>
        <dbReference type="SAM" id="MobiDB-lite"/>
    </source>
</evidence>
<sequence>MTSSELPPNELADRYEALSAVLNQLPSDTHPAWQTAIKAVLFGGEGLTAGVTCYGEQQAERNGFKLSEYRAQYGDGDRVKEFPAIEMTRPAKSDRQYVDESFRVPVTPESGTALPLVVDADTLPGAISLLNEFPVTPAADTPGDGGAQLLDPNQILEVSASSGDADDLSASEGSEQSSSEIPANELADLYDGLYALLERMPETAHPGWRTAVESVVFTGEYLRPKVRSYGTQQRERNDFGMPDYREQYGNGEHVTEFEVIQTADLLPDETHHDKGGITRPVAPESGVALPIAPTAEELSTALQLLNELPVAPQADLDSAGGESLLDVEAILADYSDLDQSAPSGDARSSRTTGDGSTDSDRTSSPTGDDVSVDTATVQTPEVEESGTKETTADSGDTTADTTVLRAETAGESTVPPSNQESSESTETRKYEDPEAERAHRQARQRDPSDVVELGEEITLILKEVDYSSRPPTVMGTKNSLKVFVTDAPQDLSKYDAIRVKVTDYGGTKTTAEAAFSDYVD</sequence>
<gene>
    <name evidence="2" type="ORF">H5V44_00955</name>
</gene>
<feature type="compositionally biased region" description="Low complexity" evidence="1">
    <location>
        <begin position="349"/>
        <end position="369"/>
    </location>
</feature>
<comment type="caution">
    <text evidence="2">The sequence shown here is derived from an EMBL/GenBank/DDBJ whole genome shotgun (WGS) entry which is preliminary data.</text>
</comment>
<feature type="region of interest" description="Disordered" evidence="1">
    <location>
        <begin position="160"/>
        <end position="184"/>
    </location>
</feature>
<proteinExistence type="predicted"/>
<dbReference type="Proteomes" id="UP000546257">
    <property type="component" value="Unassembled WGS sequence"/>
</dbReference>
<feature type="compositionally biased region" description="Low complexity" evidence="1">
    <location>
        <begin position="170"/>
        <end position="184"/>
    </location>
</feature>
<feature type="compositionally biased region" description="Basic and acidic residues" evidence="1">
    <location>
        <begin position="425"/>
        <end position="448"/>
    </location>
</feature>
<dbReference type="EMBL" id="JACKXD010000001">
    <property type="protein sequence ID" value="MBB6644884.1"/>
    <property type="molecule type" value="Genomic_DNA"/>
</dbReference>
<feature type="region of interest" description="Disordered" evidence="1">
    <location>
        <begin position="336"/>
        <end position="450"/>
    </location>
</feature>
<organism evidence="2 3">
    <name type="scientific">Halobellus ruber</name>
    <dbReference type="NCBI Taxonomy" id="2761102"/>
    <lineage>
        <taxon>Archaea</taxon>
        <taxon>Methanobacteriati</taxon>
        <taxon>Methanobacteriota</taxon>
        <taxon>Stenosarchaea group</taxon>
        <taxon>Halobacteria</taxon>
        <taxon>Halobacteriales</taxon>
        <taxon>Haloferacaceae</taxon>
        <taxon>Halobellus</taxon>
    </lineage>
</organism>
<evidence type="ECO:0000313" key="2">
    <source>
        <dbReference type="EMBL" id="MBB6644884.1"/>
    </source>
</evidence>
<name>A0A7J9SD86_9EURY</name>
<accession>A0A7J9SD86</accession>
<keyword evidence="3" id="KW-1185">Reference proteome</keyword>
<feature type="compositionally biased region" description="Polar residues" evidence="1">
    <location>
        <begin position="410"/>
        <end position="424"/>
    </location>
</feature>
<dbReference type="RefSeq" id="WP_185191269.1">
    <property type="nucleotide sequence ID" value="NZ_JACKXD010000001.1"/>
</dbReference>
<protein>
    <recommendedName>
        <fullName evidence="4">TRAM domain-containing protein</fullName>
    </recommendedName>
</protein>
<dbReference type="AlphaFoldDB" id="A0A7J9SD86"/>
<evidence type="ECO:0000313" key="3">
    <source>
        <dbReference type="Proteomes" id="UP000546257"/>
    </source>
</evidence>
<evidence type="ECO:0008006" key="4">
    <source>
        <dbReference type="Google" id="ProtNLM"/>
    </source>
</evidence>
<reference evidence="2 3" key="1">
    <citation type="submission" date="2020-08" db="EMBL/GenBank/DDBJ databases">
        <authorList>
            <person name="Seo M.-J."/>
        </authorList>
    </citation>
    <scope>NUCLEOTIDE SEQUENCE [LARGE SCALE GENOMIC DNA]</scope>
    <source>
        <strain evidence="2 3">MBLA0160</strain>
    </source>
</reference>
<feature type="compositionally biased region" description="Low complexity" evidence="1">
    <location>
        <begin position="392"/>
        <end position="402"/>
    </location>
</feature>